<keyword evidence="1" id="KW-1133">Transmembrane helix</keyword>
<sequence>MKKDRWAIFLIITVVFEFINITYSLIFEQSIEWFSLIILILFVSLIVKSNISKNKKMIKYNCQMALVS</sequence>
<dbReference type="KEGG" id="pod:PODO_11675"/>
<name>A0A1R0X6E7_9BACL</name>
<dbReference type="EMBL" id="MKQP01000027">
    <property type="protein sequence ID" value="OMD30109.1"/>
    <property type="molecule type" value="Genomic_DNA"/>
</dbReference>
<organism evidence="2 3">
    <name type="scientific">Paenibacillus odorifer</name>
    <dbReference type="NCBI Taxonomy" id="189426"/>
    <lineage>
        <taxon>Bacteria</taxon>
        <taxon>Bacillati</taxon>
        <taxon>Bacillota</taxon>
        <taxon>Bacilli</taxon>
        <taxon>Bacillales</taxon>
        <taxon>Paenibacillaceae</taxon>
        <taxon>Paenibacillus</taxon>
    </lineage>
</organism>
<comment type="caution">
    <text evidence="2">The sequence shown here is derived from an EMBL/GenBank/DDBJ whole genome shotgun (WGS) entry which is preliminary data.</text>
</comment>
<feature type="transmembrane region" description="Helical" evidence="1">
    <location>
        <begin position="7"/>
        <end position="27"/>
    </location>
</feature>
<keyword evidence="1" id="KW-0472">Membrane</keyword>
<dbReference type="Proteomes" id="UP000187465">
    <property type="component" value="Unassembled WGS sequence"/>
</dbReference>
<dbReference type="AlphaFoldDB" id="A0A1R0X6E7"/>
<reference evidence="2 3" key="1">
    <citation type="submission" date="2016-10" db="EMBL/GenBank/DDBJ databases">
        <title>Paenibacillus species isolates.</title>
        <authorList>
            <person name="Beno S.M."/>
        </authorList>
    </citation>
    <scope>NUCLEOTIDE SEQUENCE [LARGE SCALE GENOMIC DNA]</scope>
    <source>
        <strain evidence="2 3">FSL H7-0604</strain>
    </source>
</reference>
<keyword evidence="1" id="KW-0812">Transmembrane</keyword>
<protein>
    <submittedName>
        <fullName evidence="2">Uncharacterized protein</fullName>
    </submittedName>
</protein>
<evidence type="ECO:0000313" key="2">
    <source>
        <dbReference type="EMBL" id="OMD30109.1"/>
    </source>
</evidence>
<evidence type="ECO:0000313" key="3">
    <source>
        <dbReference type="Proteomes" id="UP000187465"/>
    </source>
</evidence>
<proteinExistence type="predicted"/>
<gene>
    <name evidence="2" type="ORF">BJP51_21415</name>
</gene>
<dbReference type="RefSeq" id="WP_036685947.1">
    <property type="nucleotide sequence ID" value="NZ_MKQP01000027.1"/>
</dbReference>
<feature type="transmembrane region" description="Helical" evidence="1">
    <location>
        <begin position="33"/>
        <end position="51"/>
    </location>
</feature>
<accession>A0A1R0X6E7</accession>
<evidence type="ECO:0000256" key="1">
    <source>
        <dbReference type="SAM" id="Phobius"/>
    </source>
</evidence>